<dbReference type="GO" id="GO:0008703">
    <property type="term" value="F:5-amino-6-(5-phosphoribosylamino)uracil reductase activity"/>
    <property type="evidence" value="ECO:0007669"/>
    <property type="project" value="InterPro"/>
</dbReference>
<feature type="domain" description="Bacterial bifunctional deaminase-reductase C-terminal" evidence="1">
    <location>
        <begin position="3"/>
        <end position="185"/>
    </location>
</feature>
<dbReference type="KEGG" id="asun:KG104_16355"/>
<dbReference type="Gene3D" id="3.40.430.10">
    <property type="entry name" value="Dihydrofolate Reductase, subunit A"/>
    <property type="match status" value="1"/>
</dbReference>
<evidence type="ECO:0000313" key="2">
    <source>
        <dbReference type="EMBL" id="QWQ35992.1"/>
    </source>
</evidence>
<protein>
    <submittedName>
        <fullName evidence="2">Dihydrofolate reductase family protein</fullName>
    </submittedName>
</protein>
<gene>
    <name evidence="2" type="ORF">KG104_16355</name>
</gene>
<name>A0A975PFT7_9MICC</name>
<evidence type="ECO:0000259" key="1">
    <source>
        <dbReference type="Pfam" id="PF01872"/>
    </source>
</evidence>
<proteinExistence type="predicted"/>
<dbReference type="InterPro" id="IPR002734">
    <property type="entry name" value="RibDG_C"/>
</dbReference>
<dbReference type="Pfam" id="PF01872">
    <property type="entry name" value="RibD_C"/>
    <property type="match status" value="1"/>
</dbReference>
<dbReference type="Proteomes" id="UP000680588">
    <property type="component" value="Chromosome"/>
</dbReference>
<dbReference type="SUPFAM" id="SSF53597">
    <property type="entry name" value="Dihydrofolate reductase-like"/>
    <property type="match status" value="1"/>
</dbReference>
<accession>A0A975PFT7</accession>
<dbReference type="AlphaFoldDB" id="A0A975PFT7"/>
<evidence type="ECO:0000313" key="3">
    <source>
        <dbReference type="Proteomes" id="UP000680588"/>
    </source>
</evidence>
<dbReference type="PANTHER" id="PTHR38011">
    <property type="entry name" value="DIHYDROFOLATE REDUCTASE FAMILY PROTEIN (AFU_ORTHOLOGUE AFUA_8G06820)"/>
    <property type="match status" value="1"/>
</dbReference>
<dbReference type="GO" id="GO:0009231">
    <property type="term" value="P:riboflavin biosynthetic process"/>
    <property type="evidence" value="ECO:0007669"/>
    <property type="project" value="InterPro"/>
</dbReference>
<sequence length="206" mass="22573">MTLSVNIFLSLDGVMQGPGSADEDLSGGFDRGGWLAPYLHDLMVGQIVNSWLARADSLLLGRYTYEMMQPFWELVTDPDDAVAYALNHLPKYLVSSTVENPTWHNTQVLPGDPLNAVEALKRGRGEIQVHGSHRLARSLHDAGMVDEFRLLVFPVVVGTGKRLFDAGSVPSGFQVLESETLDSGTFHLRLRPIPFGTADMGPRIGL</sequence>
<dbReference type="InterPro" id="IPR050765">
    <property type="entry name" value="Riboflavin_Biosynth_HTPR"/>
</dbReference>
<reference evidence="2" key="1">
    <citation type="submission" date="2021-06" db="EMBL/GenBank/DDBJ databases">
        <title>Novel species in genus Arthrobacter.</title>
        <authorList>
            <person name="Zhang G."/>
        </authorList>
    </citation>
    <scope>NUCLEOTIDE SEQUENCE</scope>
    <source>
        <strain evidence="2">Zg-ZUI122</strain>
    </source>
</reference>
<keyword evidence="3" id="KW-1185">Reference proteome</keyword>
<dbReference type="EMBL" id="CP076456">
    <property type="protein sequence ID" value="QWQ35992.1"/>
    <property type="molecule type" value="Genomic_DNA"/>
</dbReference>
<dbReference type="RefSeq" id="WP_104053199.1">
    <property type="nucleotide sequence ID" value="NZ_CP076456.1"/>
</dbReference>
<organism evidence="2 3">
    <name type="scientific">Arthrobacter sunyaminii</name>
    <dbReference type="NCBI Taxonomy" id="2816859"/>
    <lineage>
        <taxon>Bacteria</taxon>
        <taxon>Bacillati</taxon>
        <taxon>Actinomycetota</taxon>
        <taxon>Actinomycetes</taxon>
        <taxon>Micrococcales</taxon>
        <taxon>Micrococcaceae</taxon>
        <taxon>Arthrobacter</taxon>
    </lineage>
</organism>
<dbReference type="PANTHER" id="PTHR38011:SF2">
    <property type="entry name" value="BIFUNCTIONAL DEAMINASE-REDUCTASE DOMAIN PROTEIN"/>
    <property type="match status" value="1"/>
</dbReference>
<dbReference type="InterPro" id="IPR024072">
    <property type="entry name" value="DHFR-like_dom_sf"/>
</dbReference>